<evidence type="ECO:0000313" key="2">
    <source>
        <dbReference type="EMBL" id="XCM80146.1"/>
    </source>
</evidence>
<protein>
    <submittedName>
        <fullName evidence="2">Uncharacterized protein</fullName>
    </submittedName>
</protein>
<evidence type="ECO:0000256" key="1">
    <source>
        <dbReference type="SAM" id="Phobius"/>
    </source>
</evidence>
<keyword evidence="1" id="KW-1133">Transmembrane helix</keyword>
<proteinExistence type="predicted"/>
<keyword evidence="1" id="KW-0472">Membrane</keyword>
<accession>A0AAU8JV10</accession>
<feature type="transmembrane region" description="Helical" evidence="1">
    <location>
        <begin position="12"/>
        <end position="34"/>
    </location>
</feature>
<dbReference type="RefSeq" id="WP_354641086.1">
    <property type="nucleotide sequence ID" value="NZ_CP159872.1"/>
</dbReference>
<keyword evidence="1" id="KW-0812">Transmembrane</keyword>
<dbReference type="EMBL" id="CP159872">
    <property type="protein sequence ID" value="XCM80146.1"/>
    <property type="molecule type" value="Genomic_DNA"/>
</dbReference>
<reference evidence="2" key="1">
    <citation type="submission" date="2024-06" db="EMBL/GenBank/DDBJ databases">
        <title>The genome sequences of Kitasatospora sp. strain HUAS MG31.</title>
        <authorList>
            <person name="Mo P."/>
        </authorList>
    </citation>
    <scope>NUCLEOTIDE SEQUENCE</scope>
    <source>
        <strain evidence="2">HUAS MG31</strain>
    </source>
</reference>
<sequence>MSDPIIHTDPATGLPANTAAVFLTLGAALVALYATGGTTEYGRPTFHWVCLGCGDRSHYPDKRATVRGRANGHAGECRAIPLPTSVYEGVPR</sequence>
<name>A0AAU8JV10_9ACTN</name>
<dbReference type="KEGG" id="kcm:ABWK59_15045"/>
<gene>
    <name evidence="2" type="ORF">ABWK59_15045</name>
</gene>
<organism evidence="2">
    <name type="scientific">Kitasatospora camelliae</name>
    <dbReference type="NCBI Taxonomy" id="3156397"/>
    <lineage>
        <taxon>Bacteria</taxon>
        <taxon>Bacillati</taxon>
        <taxon>Actinomycetota</taxon>
        <taxon>Actinomycetes</taxon>
        <taxon>Kitasatosporales</taxon>
        <taxon>Streptomycetaceae</taxon>
        <taxon>Kitasatospora</taxon>
    </lineage>
</organism>
<dbReference type="AlphaFoldDB" id="A0AAU8JV10"/>